<feature type="transmembrane region" description="Helical" evidence="1">
    <location>
        <begin position="208"/>
        <end position="227"/>
    </location>
</feature>
<feature type="transmembrane region" description="Helical" evidence="1">
    <location>
        <begin position="452"/>
        <end position="473"/>
    </location>
</feature>
<gene>
    <name evidence="2" type="ORF">CGZ75_21855</name>
</gene>
<feature type="transmembrane region" description="Helical" evidence="1">
    <location>
        <begin position="143"/>
        <end position="165"/>
    </location>
</feature>
<reference evidence="2 3" key="1">
    <citation type="submission" date="2017-07" db="EMBL/GenBank/DDBJ databases">
        <title>Paenibacillus herberti R33 genome sequencing and assembly.</title>
        <authorList>
            <person name="Su W."/>
        </authorList>
    </citation>
    <scope>NUCLEOTIDE SEQUENCE [LARGE SCALE GENOMIC DNA]</scope>
    <source>
        <strain evidence="2 3">R33</strain>
    </source>
</reference>
<organism evidence="2 3">
    <name type="scientific">Paenibacillus herberti</name>
    <dbReference type="NCBI Taxonomy" id="1619309"/>
    <lineage>
        <taxon>Bacteria</taxon>
        <taxon>Bacillati</taxon>
        <taxon>Bacillota</taxon>
        <taxon>Bacilli</taxon>
        <taxon>Bacillales</taxon>
        <taxon>Paenibacillaceae</taxon>
        <taxon>Paenibacillus</taxon>
    </lineage>
</organism>
<dbReference type="RefSeq" id="WP_089526371.1">
    <property type="nucleotide sequence ID" value="NZ_NMUQ01000003.1"/>
</dbReference>
<comment type="caution">
    <text evidence="2">The sequence shown here is derived from an EMBL/GenBank/DDBJ whole genome shotgun (WGS) entry which is preliminary data.</text>
</comment>
<keyword evidence="3" id="KW-1185">Reference proteome</keyword>
<feature type="transmembrane region" description="Helical" evidence="1">
    <location>
        <begin position="171"/>
        <end position="196"/>
    </location>
</feature>
<name>A0A229NUT1_9BACL</name>
<feature type="transmembrane region" description="Helical" evidence="1">
    <location>
        <begin position="401"/>
        <end position="420"/>
    </location>
</feature>
<feature type="transmembrane region" description="Helical" evidence="1">
    <location>
        <begin position="518"/>
        <end position="539"/>
    </location>
</feature>
<protein>
    <submittedName>
        <fullName evidence="2">Uncharacterized protein</fullName>
    </submittedName>
</protein>
<proteinExistence type="predicted"/>
<dbReference type="Proteomes" id="UP000215145">
    <property type="component" value="Unassembled WGS sequence"/>
</dbReference>
<feature type="transmembrane region" description="Helical" evidence="1">
    <location>
        <begin position="90"/>
        <end position="110"/>
    </location>
</feature>
<feature type="transmembrane region" description="Helical" evidence="1">
    <location>
        <begin position="369"/>
        <end position="389"/>
    </location>
</feature>
<keyword evidence="1" id="KW-0472">Membrane</keyword>
<evidence type="ECO:0000256" key="1">
    <source>
        <dbReference type="SAM" id="Phobius"/>
    </source>
</evidence>
<feature type="transmembrane region" description="Helical" evidence="1">
    <location>
        <begin position="545"/>
        <end position="564"/>
    </location>
</feature>
<dbReference type="EMBL" id="NMUQ01000003">
    <property type="protein sequence ID" value="OXM13667.1"/>
    <property type="molecule type" value="Genomic_DNA"/>
</dbReference>
<feature type="transmembrane region" description="Helical" evidence="1">
    <location>
        <begin position="479"/>
        <end position="497"/>
    </location>
</feature>
<dbReference type="OrthoDB" id="2659138at2"/>
<evidence type="ECO:0000313" key="2">
    <source>
        <dbReference type="EMBL" id="OXM13667.1"/>
    </source>
</evidence>
<evidence type="ECO:0000313" key="3">
    <source>
        <dbReference type="Proteomes" id="UP000215145"/>
    </source>
</evidence>
<accession>A0A229NUT1</accession>
<keyword evidence="1" id="KW-0812">Transmembrane</keyword>
<dbReference type="AlphaFoldDB" id="A0A229NUT1"/>
<keyword evidence="1" id="KW-1133">Transmembrane helix</keyword>
<sequence length="573" mass="64325">MRNFAALRLLDRFSGMLTRSGYDYPALRIILQAKLTMDRRRPSGLLSTFGGRNKVEENPDRNAFFSSLWVYALVSVFTLPLLVITPGTPLFGMSLVFSVQIFLLSALLMSDFSAVMLDTRDLAILGSKPVPSGTRGLAKLLHIAIYLFWIVSTLTLLPLIAVLFVHGPLGFLIYLVEIWLMTALLVSMTAGAYYLVLRFWDGEKLKDMINYVQIVLATVMAVGYQVAIRLIDFSLLEQSFQTRWWWALVPPVWFAAPFELLKGRESGGLYGIAFLALIVPLLALFIYIRMLPAFERQVQKLAQKDGESKRPVRYGRKLKRGGMASLTAAQRRPFHVWLADRLLHDPLERGLVQFAGTIFSREREFKLKVYPGLVFSGVLPIFSLIPALQSEGFRLSGLSPVFGLALYGGGLCVPVLLAMLPFSSRYKAAWVYHTAPGLQEDKLHRAAVTAALLKLFLPLYSVMAIVFLIVFNFGFLPHLAAITFALMIFTVIGYRVFPRSLPFSKPYPTGNSGTGNGYVFLLMFILALIVGVHLVINFLAGVTWVWVYAATLAILNYFVWKYGFVSKDRRKPQ</sequence>
<feature type="transmembrane region" description="Helical" evidence="1">
    <location>
        <begin position="62"/>
        <end position="84"/>
    </location>
</feature>
<feature type="transmembrane region" description="Helical" evidence="1">
    <location>
        <begin position="268"/>
        <end position="288"/>
    </location>
</feature>